<dbReference type="InterPro" id="IPR036182">
    <property type="entry name" value="PCuAC_sf"/>
</dbReference>
<reference evidence="3 4" key="1">
    <citation type="submission" date="2018-05" db="EMBL/GenBank/DDBJ databases">
        <title>Rhodobacteraceae gen. nov., sp. nov. isolated from sea water.</title>
        <authorList>
            <person name="Ren Y."/>
        </authorList>
    </citation>
    <scope>NUCLEOTIDE SEQUENCE [LARGE SCALE GENOMIC DNA]</scope>
    <source>
        <strain evidence="3 4">TG-679</strain>
    </source>
</reference>
<evidence type="ECO:0000256" key="2">
    <source>
        <dbReference type="SAM" id="SignalP"/>
    </source>
</evidence>
<dbReference type="InterPro" id="IPR058248">
    <property type="entry name" value="Lxx211020-like"/>
</dbReference>
<dbReference type="Gene3D" id="2.60.40.1890">
    <property type="entry name" value="PCu(A)C copper chaperone"/>
    <property type="match status" value="1"/>
</dbReference>
<dbReference type="Proteomes" id="UP000245680">
    <property type="component" value="Unassembled WGS sequence"/>
</dbReference>
<evidence type="ECO:0000313" key="4">
    <source>
        <dbReference type="Proteomes" id="UP000245680"/>
    </source>
</evidence>
<dbReference type="PANTHER" id="PTHR36302">
    <property type="entry name" value="BLR7088 PROTEIN"/>
    <property type="match status" value="1"/>
</dbReference>
<comment type="caution">
    <text evidence="3">The sequence shown here is derived from an EMBL/GenBank/DDBJ whole genome shotgun (WGS) entry which is preliminary data.</text>
</comment>
<sequence length="180" mass="18595">MFRTFPFAAALAACLPVAAFAADGIEAHDAYARASGPSAPTGAAFMVLYNTGDTDDRLVAARAPVAERVELHTHIADENGVMRMREIEGGIALPAGGRHVLARGGDHVMFLGLTAPLEQGAHVPLTLVFENAGEVVLDVVVDHDRAPGALGAHGEGMQHGKMGHGDMQGHGGHSGHGKAE</sequence>
<dbReference type="OrthoDB" id="9796962at2"/>
<dbReference type="Pfam" id="PF04314">
    <property type="entry name" value="PCuAC"/>
    <property type="match status" value="1"/>
</dbReference>
<dbReference type="RefSeq" id="WP_109812582.1">
    <property type="nucleotide sequence ID" value="NZ_QGKU01000048.1"/>
</dbReference>
<organism evidence="3 4">
    <name type="scientific">Meridianimarinicoccus roseus</name>
    <dbReference type="NCBI Taxonomy" id="2072018"/>
    <lineage>
        <taxon>Bacteria</taxon>
        <taxon>Pseudomonadati</taxon>
        <taxon>Pseudomonadota</taxon>
        <taxon>Alphaproteobacteria</taxon>
        <taxon>Rhodobacterales</taxon>
        <taxon>Paracoccaceae</taxon>
        <taxon>Meridianimarinicoccus</taxon>
    </lineage>
</organism>
<name>A0A2V2LCQ5_9RHOB</name>
<feature type="signal peptide" evidence="2">
    <location>
        <begin position="1"/>
        <end position="21"/>
    </location>
</feature>
<keyword evidence="2" id="KW-0732">Signal</keyword>
<evidence type="ECO:0000256" key="1">
    <source>
        <dbReference type="SAM" id="MobiDB-lite"/>
    </source>
</evidence>
<dbReference type="EMBL" id="QGKU01000048">
    <property type="protein sequence ID" value="PWR01541.1"/>
    <property type="molecule type" value="Genomic_DNA"/>
</dbReference>
<protein>
    <submittedName>
        <fullName evidence="3">Copper-binding protein</fullName>
    </submittedName>
</protein>
<dbReference type="SUPFAM" id="SSF110087">
    <property type="entry name" value="DR1885-like metal-binding protein"/>
    <property type="match status" value="1"/>
</dbReference>
<keyword evidence="4" id="KW-1185">Reference proteome</keyword>
<accession>A0A2V2LCQ5</accession>
<gene>
    <name evidence="3" type="ORF">DKT77_15475</name>
</gene>
<feature type="region of interest" description="Disordered" evidence="1">
    <location>
        <begin position="149"/>
        <end position="180"/>
    </location>
</feature>
<dbReference type="PANTHER" id="PTHR36302:SF1">
    <property type="entry name" value="COPPER CHAPERONE PCU(A)C"/>
    <property type="match status" value="1"/>
</dbReference>
<dbReference type="AlphaFoldDB" id="A0A2V2LCQ5"/>
<feature type="chain" id="PRO_5016134336" evidence="2">
    <location>
        <begin position="22"/>
        <end position="180"/>
    </location>
</feature>
<proteinExistence type="predicted"/>
<evidence type="ECO:0000313" key="3">
    <source>
        <dbReference type="EMBL" id="PWR01541.1"/>
    </source>
</evidence>
<dbReference type="InterPro" id="IPR007410">
    <property type="entry name" value="LpqE-like"/>
</dbReference>